<feature type="region of interest" description="Disordered" evidence="1">
    <location>
        <begin position="1"/>
        <end position="30"/>
    </location>
</feature>
<dbReference type="EMBL" id="JABMIG020000042">
    <property type="protein sequence ID" value="KAL3798960.1"/>
    <property type="molecule type" value="Genomic_DNA"/>
</dbReference>
<evidence type="ECO:0000313" key="3">
    <source>
        <dbReference type="EMBL" id="KAL3798960.1"/>
    </source>
</evidence>
<protein>
    <recommendedName>
        <fullName evidence="2">Helicase-associated domain-containing protein</fullName>
    </recommendedName>
</protein>
<dbReference type="PANTHER" id="PTHR33418">
    <property type="entry name" value="HELICASE-ASSOCIATED"/>
    <property type="match status" value="1"/>
</dbReference>
<keyword evidence="4" id="KW-1185">Reference proteome</keyword>
<feature type="domain" description="Helicase-associated" evidence="2">
    <location>
        <begin position="153"/>
        <end position="215"/>
    </location>
</feature>
<comment type="caution">
    <text evidence="3">The sequence shown here is derived from an EMBL/GenBank/DDBJ whole genome shotgun (WGS) entry which is preliminary data.</text>
</comment>
<accession>A0ABD3QMJ3</accession>
<feature type="domain" description="Helicase-associated" evidence="2">
    <location>
        <begin position="224"/>
        <end position="288"/>
    </location>
</feature>
<dbReference type="Proteomes" id="UP001516023">
    <property type="component" value="Unassembled WGS sequence"/>
</dbReference>
<feature type="compositionally biased region" description="Low complexity" evidence="1">
    <location>
        <begin position="19"/>
        <end position="30"/>
    </location>
</feature>
<dbReference type="Pfam" id="PF03457">
    <property type="entry name" value="HA"/>
    <property type="match status" value="2"/>
</dbReference>
<name>A0ABD3QMJ3_9STRA</name>
<evidence type="ECO:0000256" key="1">
    <source>
        <dbReference type="SAM" id="MobiDB-lite"/>
    </source>
</evidence>
<dbReference type="AlphaFoldDB" id="A0ABD3QMJ3"/>
<feature type="compositionally biased region" description="Polar residues" evidence="1">
    <location>
        <begin position="1"/>
        <end position="14"/>
    </location>
</feature>
<gene>
    <name evidence="3" type="ORF">HJC23_005099</name>
</gene>
<sequence>MISAVTTKFNSATTHGRKSSSASYKTSSATPLRIASLSETTSPKKAMSRSSQKSDIFKVSCPEKFENAEKTDNSQLTMATTGKKRTLKTHNEHERATAAWIRDQTQLRNDLLGGTTLLHIDDEDTVRKARERIEILQYLPHFPWSKSHTERRQDNIDKLIRYQKENGHCRVPQRSEDGLGRYVNNLREDYKICLRGGKCRHLTNDMVEKLNGIGFEWTVKKSSQEAWDSKYDALVEYKRQHQHCNVRRKTEGNEELSALGKWVTDQRGYFKRGKLSDEKVQRLNDIGFKWSMKSCGK</sequence>
<reference evidence="3 4" key="1">
    <citation type="journal article" date="2020" name="G3 (Bethesda)">
        <title>Improved Reference Genome for Cyclotella cryptica CCMP332, a Model for Cell Wall Morphogenesis, Salinity Adaptation, and Lipid Production in Diatoms (Bacillariophyta).</title>
        <authorList>
            <person name="Roberts W.R."/>
            <person name="Downey K.M."/>
            <person name="Ruck E.C."/>
            <person name="Traller J.C."/>
            <person name="Alverson A.J."/>
        </authorList>
    </citation>
    <scope>NUCLEOTIDE SEQUENCE [LARGE SCALE GENOMIC DNA]</scope>
    <source>
        <strain evidence="3 4">CCMP332</strain>
    </source>
</reference>
<evidence type="ECO:0000313" key="4">
    <source>
        <dbReference type="Proteomes" id="UP001516023"/>
    </source>
</evidence>
<evidence type="ECO:0000259" key="2">
    <source>
        <dbReference type="Pfam" id="PF03457"/>
    </source>
</evidence>
<proteinExistence type="predicted"/>
<dbReference type="PANTHER" id="PTHR33418:SF1">
    <property type="entry name" value="HELICASE-ASSOCIATED DOMAIN-CONTAINING PROTEIN"/>
    <property type="match status" value="1"/>
</dbReference>
<dbReference type="Gene3D" id="6.10.140.530">
    <property type="match status" value="2"/>
</dbReference>
<organism evidence="3 4">
    <name type="scientific">Cyclotella cryptica</name>
    <dbReference type="NCBI Taxonomy" id="29204"/>
    <lineage>
        <taxon>Eukaryota</taxon>
        <taxon>Sar</taxon>
        <taxon>Stramenopiles</taxon>
        <taxon>Ochrophyta</taxon>
        <taxon>Bacillariophyta</taxon>
        <taxon>Coscinodiscophyceae</taxon>
        <taxon>Thalassiosirophycidae</taxon>
        <taxon>Stephanodiscales</taxon>
        <taxon>Stephanodiscaceae</taxon>
        <taxon>Cyclotella</taxon>
    </lineage>
</organism>
<dbReference type="InterPro" id="IPR005114">
    <property type="entry name" value="Helicase_assoc"/>
</dbReference>